<accession>A0A3M7Q7B2</accession>
<gene>
    <name evidence="1" type="ORF">BpHYR1_029642</name>
</gene>
<proteinExistence type="predicted"/>
<sequence length="59" mass="6861">MHSSFKVRSSNTFAILTQAKTNIYKLANYFHRHIYHFEHIGLCSKNDKLLTASSPLNHK</sequence>
<dbReference type="EMBL" id="REGN01007263">
    <property type="protein sequence ID" value="RNA06848.1"/>
    <property type="molecule type" value="Genomic_DNA"/>
</dbReference>
<reference evidence="1 2" key="1">
    <citation type="journal article" date="2018" name="Sci. Rep.">
        <title>Genomic signatures of local adaptation to the degree of environmental predictability in rotifers.</title>
        <authorList>
            <person name="Franch-Gras L."/>
            <person name="Hahn C."/>
            <person name="Garcia-Roger E.M."/>
            <person name="Carmona M.J."/>
            <person name="Serra M."/>
            <person name="Gomez A."/>
        </authorList>
    </citation>
    <scope>NUCLEOTIDE SEQUENCE [LARGE SCALE GENOMIC DNA]</scope>
    <source>
        <strain evidence="1">HYR1</strain>
    </source>
</reference>
<comment type="caution">
    <text evidence="1">The sequence shown here is derived from an EMBL/GenBank/DDBJ whole genome shotgun (WGS) entry which is preliminary data.</text>
</comment>
<protein>
    <submittedName>
        <fullName evidence="1">Uncharacterized protein</fullName>
    </submittedName>
</protein>
<name>A0A3M7Q7B2_BRAPC</name>
<dbReference type="Proteomes" id="UP000276133">
    <property type="component" value="Unassembled WGS sequence"/>
</dbReference>
<dbReference type="AlphaFoldDB" id="A0A3M7Q7B2"/>
<keyword evidence="2" id="KW-1185">Reference proteome</keyword>
<organism evidence="1 2">
    <name type="scientific">Brachionus plicatilis</name>
    <name type="common">Marine rotifer</name>
    <name type="synonym">Brachionus muelleri</name>
    <dbReference type="NCBI Taxonomy" id="10195"/>
    <lineage>
        <taxon>Eukaryota</taxon>
        <taxon>Metazoa</taxon>
        <taxon>Spiralia</taxon>
        <taxon>Gnathifera</taxon>
        <taxon>Rotifera</taxon>
        <taxon>Eurotatoria</taxon>
        <taxon>Monogononta</taxon>
        <taxon>Pseudotrocha</taxon>
        <taxon>Ploima</taxon>
        <taxon>Brachionidae</taxon>
        <taxon>Brachionus</taxon>
    </lineage>
</organism>
<evidence type="ECO:0000313" key="1">
    <source>
        <dbReference type="EMBL" id="RNA06848.1"/>
    </source>
</evidence>
<evidence type="ECO:0000313" key="2">
    <source>
        <dbReference type="Proteomes" id="UP000276133"/>
    </source>
</evidence>